<evidence type="ECO:0000313" key="1">
    <source>
        <dbReference type="EMBL" id="JAG65377.1"/>
    </source>
</evidence>
<sequence length="104" mass="11662">MFQFVPKPPLKCHPVLAGIHVLPQSPVLLLQVDTLVQHRLRRLLPEDSSEGVGLVGVEIVVLADDWDECPVIDWLGSELWGGEYAADGHRRKNCYLDREHPGMS</sequence>
<organism evidence="1">
    <name type="scientific">Lygus hesperus</name>
    <name type="common">Western plant bug</name>
    <dbReference type="NCBI Taxonomy" id="30085"/>
    <lineage>
        <taxon>Eukaryota</taxon>
        <taxon>Metazoa</taxon>
        <taxon>Ecdysozoa</taxon>
        <taxon>Arthropoda</taxon>
        <taxon>Hexapoda</taxon>
        <taxon>Insecta</taxon>
        <taxon>Pterygota</taxon>
        <taxon>Neoptera</taxon>
        <taxon>Paraneoptera</taxon>
        <taxon>Hemiptera</taxon>
        <taxon>Heteroptera</taxon>
        <taxon>Panheteroptera</taxon>
        <taxon>Cimicomorpha</taxon>
        <taxon>Miridae</taxon>
        <taxon>Mirini</taxon>
        <taxon>Lygus</taxon>
    </lineage>
</organism>
<name>A0A0K8TIE0_LYGHE</name>
<proteinExistence type="predicted"/>
<reference evidence="1" key="1">
    <citation type="submission" date="2014-09" db="EMBL/GenBank/DDBJ databases">
        <authorList>
            <person name="Magalhaes I.L.F."/>
            <person name="Oliveira U."/>
            <person name="Santos F.R."/>
            <person name="Vidigal T.H.D.A."/>
            <person name="Brescovit A.D."/>
            <person name="Santos A.J."/>
        </authorList>
    </citation>
    <scope>NUCLEOTIDE SEQUENCE</scope>
</reference>
<dbReference type="EMBL" id="GBRD01000444">
    <property type="protein sequence ID" value="JAG65377.1"/>
    <property type="molecule type" value="Transcribed_RNA"/>
</dbReference>
<accession>A0A0K8TIE0</accession>
<dbReference type="AlphaFoldDB" id="A0A0K8TIE0"/>
<protein>
    <submittedName>
        <fullName evidence="1">Uncharacterized protein</fullName>
    </submittedName>
</protein>